<feature type="compositionally biased region" description="Basic and acidic residues" evidence="1">
    <location>
        <begin position="372"/>
        <end position="381"/>
    </location>
</feature>
<dbReference type="AlphaFoldDB" id="A0A5E4MFI6"/>
<evidence type="ECO:0000256" key="1">
    <source>
        <dbReference type="SAM" id="MobiDB-lite"/>
    </source>
</evidence>
<sequence length="441" mass="49868">MDSTFRLPLVLKPLPMQIEVLLFKDILEEKTAALQNILTEFLKVQPHQKFNAEFSKFLKRTKRIIQEGHRNGSNISRIIRSSSSLYIPQTNMSVIGSNSRRAFKVPEPNVQSNNLPQNRKGNMQPIMQLSHNDNTCSTSSFQPHVLCPTINEKVQEESLPSTSVTLTNSTNNQSTHVSVQNIPPKRNFYPDVPVIENKLEGSQKDDYSNSIECLLDNVGFKNICRKTDESNMSKNSDKPTCLGNGEKYLSKWSVNMKRIKSVYKTKVLLAITGSLLSDNQITIEERFHDAGFLEGRMENNLIKTTNGIYNLIGNIIGGSPNELYHVFLEVGGIPRTWRHIVNELTKNKSDNKTATLNFALESLASPSMARQNEVKSNLDKKPKNKVKRKCSEQDLIETNKSKQRKLTKKLPSLMTSTSLKTTKKDYNLSESPEKGLLKDLV</sequence>
<feature type="region of interest" description="Disordered" evidence="1">
    <location>
        <begin position="369"/>
        <end position="391"/>
    </location>
</feature>
<dbReference type="EMBL" id="CABPRJ010000482">
    <property type="protein sequence ID" value="VVC28610.1"/>
    <property type="molecule type" value="Genomic_DNA"/>
</dbReference>
<gene>
    <name evidence="2" type="ORF">CINCED_3A008637</name>
</gene>
<name>A0A5E4MFI6_9HEMI</name>
<evidence type="ECO:0000313" key="2">
    <source>
        <dbReference type="EMBL" id="VVC28610.1"/>
    </source>
</evidence>
<accession>A0A5E4MFI6</accession>
<feature type="region of interest" description="Disordered" evidence="1">
    <location>
        <begin position="163"/>
        <end position="183"/>
    </location>
</feature>
<protein>
    <submittedName>
        <fullName evidence="2">Uncharacterized protein</fullName>
    </submittedName>
</protein>
<keyword evidence="3" id="KW-1185">Reference proteome</keyword>
<dbReference type="Proteomes" id="UP000325440">
    <property type="component" value="Unassembled WGS sequence"/>
</dbReference>
<dbReference type="OrthoDB" id="6603614at2759"/>
<proteinExistence type="predicted"/>
<feature type="compositionally biased region" description="Low complexity" evidence="1">
    <location>
        <begin position="163"/>
        <end position="175"/>
    </location>
</feature>
<organism evidence="2 3">
    <name type="scientific">Cinara cedri</name>
    <dbReference type="NCBI Taxonomy" id="506608"/>
    <lineage>
        <taxon>Eukaryota</taxon>
        <taxon>Metazoa</taxon>
        <taxon>Ecdysozoa</taxon>
        <taxon>Arthropoda</taxon>
        <taxon>Hexapoda</taxon>
        <taxon>Insecta</taxon>
        <taxon>Pterygota</taxon>
        <taxon>Neoptera</taxon>
        <taxon>Paraneoptera</taxon>
        <taxon>Hemiptera</taxon>
        <taxon>Sternorrhyncha</taxon>
        <taxon>Aphidomorpha</taxon>
        <taxon>Aphidoidea</taxon>
        <taxon>Aphididae</taxon>
        <taxon>Lachninae</taxon>
        <taxon>Cinara</taxon>
    </lineage>
</organism>
<reference evidence="2 3" key="1">
    <citation type="submission" date="2019-08" db="EMBL/GenBank/DDBJ databases">
        <authorList>
            <person name="Alioto T."/>
            <person name="Alioto T."/>
            <person name="Gomez Garrido J."/>
        </authorList>
    </citation>
    <scope>NUCLEOTIDE SEQUENCE [LARGE SCALE GENOMIC DNA]</scope>
</reference>
<evidence type="ECO:0000313" key="3">
    <source>
        <dbReference type="Proteomes" id="UP000325440"/>
    </source>
</evidence>